<protein>
    <submittedName>
        <fullName evidence="2">YgjV family protein</fullName>
    </submittedName>
</protein>
<evidence type="ECO:0000256" key="1">
    <source>
        <dbReference type="SAM" id="Phobius"/>
    </source>
</evidence>
<keyword evidence="1" id="KW-0472">Membrane</keyword>
<gene>
    <name evidence="2" type="ORF">N5J77_28030</name>
</gene>
<name>A0AA43BD18_SPHYA</name>
<feature type="transmembrane region" description="Helical" evidence="1">
    <location>
        <begin position="135"/>
        <end position="151"/>
    </location>
</feature>
<evidence type="ECO:0000313" key="3">
    <source>
        <dbReference type="Proteomes" id="UP001162318"/>
    </source>
</evidence>
<dbReference type="AlphaFoldDB" id="A0AA43BD18"/>
<proteinExistence type="predicted"/>
<dbReference type="PROSITE" id="PS51318">
    <property type="entry name" value="TAT"/>
    <property type="match status" value="1"/>
</dbReference>
<keyword evidence="1" id="KW-0812">Transmembrane</keyword>
<dbReference type="Pfam" id="PF10688">
    <property type="entry name" value="Imp-YgjV"/>
    <property type="match status" value="1"/>
</dbReference>
<comment type="caution">
    <text evidence="2">The sequence shown here is derived from an EMBL/GenBank/DDBJ whole genome shotgun (WGS) entry which is preliminary data.</text>
</comment>
<dbReference type="Proteomes" id="UP001162318">
    <property type="component" value="Unassembled WGS sequence"/>
</dbReference>
<accession>A0AA43BD18</accession>
<feature type="transmembrane region" description="Helical" evidence="1">
    <location>
        <begin position="12"/>
        <end position="33"/>
    </location>
</feature>
<sequence>MSLFLDQTFASTGLAAILFGAVGLGCVVSWPLLPSRRGALMVQGAGAGAGAFALHFALIGAPTASAACLLSLMQITVALVVRDRVAKLALDGATLLALLLLTVATWHGILSGLAACGGASSFIARTQRSTTRMKIVFLVAAPFWLAHNLLIGAPFALAVDLVSVAGNLLGLFAFWKREQRQADGPRSLSYPARLSPRHAFRSGHLSLGKLAISKRARALQGVQILT</sequence>
<dbReference type="EMBL" id="JAOCKX010000080">
    <property type="protein sequence ID" value="MDH2134983.1"/>
    <property type="molecule type" value="Genomic_DNA"/>
</dbReference>
<organism evidence="2 3">
    <name type="scientific">Sphingobium yanoikuyae</name>
    <name type="common">Sphingomonas yanoikuyae</name>
    <dbReference type="NCBI Taxonomy" id="13690"/>
    <lineage>
        <taxon>Bacteria</taxon>
        <taxon>Pseudomonadati</taxon>
        <taxon>Pseudomonadota</taxon>
        <taxon>Alphaproteobacteria</taxon>
        <taxon>Sphingomonadales</taxon>
        <taxon>Sphingomonadaceae</taxon>
        <taxon>Sphingobium</taxon>
    </lineage>
</organism>
<reference evidence="2" key="1">
    <citation type="submission" date="2022-09" db="EMBL/GenBank/DDBJ databases">
        <title>Intensive care unit water sources are persistently colonized with multi-drug resistant bacteria and are the site of extensive horizontal gene transfer of antibiotic resistance genes.</title>
        <authorList>
            <person name="Diorio-Toth L."/>
        </authorList>
    </citation>
    <scope>NUCLEOTIDE SEQUENCE</scope>
    <source>
        <strain evidence="2">GD03659</strain>
    </source>
</reference>
<evidence type="ECO:0000313" key="2">
    <source>
        <dbReference type="EMBL" id="MDH2134983.1"/>
    </source>
</evidence>
<dbReference type="InterPro" id="IPR019629">
    <property type="entry name" value="Uncharacterised_HI1736/YgjV"/>
</dbReference>
<keyword evidence="1" id="KW-1133">Transmembrane helix</keyword>
<feature type="transmembrane region" description="Helical" evidence="1">
    <location>
        <begin position="45"/>
        <end position="75"/>
    </location>
</feature>
<dbReference type="InterPro" id="IPR006311">
    <property type="entry name" value="TAT_signal"/>
</dbReference>
<feature type="transmembrane region" description="Helical" evidence="1">
    <location>
        <begin position="95"/>
        <end position="123"/>
    </location>
</feature>